<sequence>MSVLTLKRYVLSEREREKLEDALLTSFPECESVVWQLDDVELGELYHKKMQIKA</sequence>
<reference evidence="4" key="2">
    <citation type="submission" date="2023-07" db="EMBL/GenBank/DDBJ databases">
        <title>Draft genomic sequences of Priestia flexa CCM isolated from the soil of an abandoned mine contaminated by free cyanide in the high Andean zone of Tacna, Peru.</title>
        <authorList>
            <person name="Caceda Quiroz C.J."/>
            <person name="Maraza Chooque G.J."/>
            <person name="Fora Quispe G.L."/>
            <person name="Carpio Mamani M."/>
        </authorList>
    </citation>
    <scope>NUCLEOTIDE SEQUENCE [LARGE SCALE GENOMIC DNA]</scope>
    <source>
        <strain evidence="4">CCM</strain>
    </source>
</reference>
<keyword evidence="4" id="KW-1185">Reference proteome</keyword>
<evidence type="ECO:0000313" key="1">
    <source>
        <dbReference type="EMBL" id="MBN8251025.1"/>
    </source>
</evidence>
<reference evidence="1" key="1">
    <citation type="submission" date="2020-12" db="EMBL/GenBank/DDBJ databases">
        <title>PHA producing bacteria isolated from mangrove.</title>
        <authorList>
            <person name="Zheng W."/>
            <person name="Yu S."/>
            <person name="Huang Y."/>
        </authorList>
    </citation>
    <scope>NUCLEOTIDE SEQUENCE</scope>
    <source>
        <strain evidence="1">GN22-4</strain>
    </source>
</reference>
<reference evidence="2" key="3">
    <citation type="submission" date="2024-05" db="EMBL/GenBank/DDBJ databases">
        <title>Draft genomic sequences of Priestia flexa CCM isolated from the soil of an abandoned mine contaminated by free cyanide in the high Andean zone of Tacna, Peru.</title>
        <authorList>
            <person name="Caceda Quiroz C.J."/>
            <person name="Maraza Chooque G.J."/>
            <person name="Fora Quispe G.L."/>
            <person name="Carpio Mamani M."/>
        </authorList>
    </citation>
    <scope>NUCLEOTIDE SEQUENCE</scope>
    <source>
        <strain evidence="2">CCM</strain>
    </source>
</reference>
<dbReference type="GeneID" id="93681301"/>
<name>A0A1N6RQ18_9BACI</name>
<accession>A0A1N6RQ18</accession>
<protein>
    <submittedName>
        <fullName evidence="1">Uncharacterized protein</fullName>
    </submittedName>
</protein>
<dbReference type="Proteomes" id="UP001284771">
    <property type="component" value="Unassembled WGS sequence"/>
</dbReference>
<comment type="caution">
    <text evidence="1">The sequence shown here is derived from an EMBL/GenBank/DDBJ whole genome shotgun (WGS) entry which is preliminary data.</text>
</comment>
<evidence type="ECO:0000313" key="4">
    <source>
        <dbReference type="Proteomes" id="UP001284771"/>
    </source>
</evidence>
<dbReference type="EMBL" id="JAWUZT010000020">
    <property type="protein sequence ID" value="MDW8516195.1"/>
    <property type="molecule type" value="Genomic_DNA"/>
</dbReference>
<evidence type="ECO:0000313" key="2">
    <source>
        <dbReference type="EMBL" id="MDW8516195.1"/>
    </source>
</evidence>
<dbReference type="AlphaFoldDB" id="A0A1N6RQ18"/>
<proteinExistence type="predicted"/>
<gene>
    <name evidence="1" type="ORF">JF537_05445</name>
    <name evidence="2" type="ORF">RIB56_08615</name>
</gene>
<dbReference type="RefSeq" id="WP_153301191.1">
    <property type="nucleotide sequence ID" value="NZ_CM125968.1"/>
</dbReference>
<dbReference type="Proteomes" id="UP000664578">
    <property type="component" value="Unassembled WGS sequence"/>
</dbReference>
<dbReference type="EMBL" id="JAEMWV010000002">
    <property type="protein sequence ID" value="MBN8251025.1"/>
    <property type="molecule type" value="Genomic_DNA"/>
</dbReference>
<organism evidence="1 3">
    <name type="scientific">Priestia flexa</name>
    <dbReference type="NCBI Taxonomy" id="86664"/>
    <lineage>
        <taxon>Bacteria</taxon>
        <taxon>Bacillati</taxon>
        <taxon>Bacillota</taxon>
        <taxon>Bacilli</taxon>
        <taxon>Bacillales</taxon>
        <taxon>Bacillaceae</taxon>
        <taxon>Priestia</taxon>
    </lineage>
</organism>
<evidence type="ECO:0000313" key="3">
    <source>
        <dbReference type="Proteomes" id="UP000664578"/>
    </source>
</evidence>